<gene>
    <name evidence="1" type="ORF">FHS32_001169</name>
</gene>
<dbReference type="EMBL" id="JACHJE010000002">
    <property type="protein sequence ID" value="MBB5124441.1"/>
    <property type="molecule type" value="Genomic_DNA"/>
</dbReference>
<dbReference type="Proteomes" id="UP000568022">
    <property type="component" value="Unassembled WGS sequence"/>
</dbReference>
<sequence length="152" mass="15131">MPASEALVGGTEGRGDLAHDVHVLSADQGRAGAGPEHAGGGLVVVTERHGDAAGGEGRDGEEAAALDVGATQVGDREDGVGFRRLFVITGLEANLGLGDGAPRSAGQRLGQVLTYSARRGTGAVRPVRDGRLVGLEDLAVLGGDATSLAKAS</sequence>
<reference evidence="1 2" key="1">
    <citation type="submission" date="2020-08" db="EMBL/GenBank/DDBJ databases">
        <title>Genomic Encyclopedia of Type Strains, Phase III (KMG-III): the genomes of soil and plant-associated and newly described type strains.</title>
        <authorList>
            <person name="Whitman W."/>
        </authorList>
    </citation>
    <scope>NUCLEOTIDE SEQUENCE [LARGE SCALE GENOMIC DNA]</scope>
    <source>
        <strain evidence="1 2">CECT 3226</strain>
    </source>
</reference>
<evidence type="ECO:0000313" key="2">
    <source>
        <dbReference type="Proteomes" id="UP000568022"/>
    </source>
</evidence>
<dbReference type="AlphaFoldDB" id="A0A7W8F8J9"/>
<organism evidence="1 2">
    <name type="scientific">Streptomyces griseoloalbus</name>
    <dbReference type="NCBI Taxonomy" id="67303"/>
    <lineage>
        <taxon>Bacteria</taxon>
        <taxon>Bacillati</taxon>
        <taxon>Actinomycetota</taxon>
        <taxon>Actinomycetes</taxon>
        <taxon>Kitasatosporales</taxon>
        <taxon>Streptomycetaceae</taxon>
        <taxon>Streptomyces</taxon>
    </lineage>
</organism>
<keyword evidence="2" id="KW-1185">Reference proteome</keyword>
<protein>
    <submittedName>
        <fullName evidence="1">Uncharacterized protein</fullName>
    </submittedName>
</protein>
<accession>A0A7W8F8J9</accession>
<proteinExistence type="predicted"/>
<evidence type="ECO:0000313" key="1">
    <source>
        <dbReference type="EMBL" id="MBB5124441.1"/>
    </source>
</evidence>
<comment type="caution">
    <text evidence="1">The sequence shown here is derived from an EMBL/GenBank/DDBJ whole genome shotgun (WGS) entry which is preliminary data.</text>
</comment>
<name>A0A7W8F8J9_9ACTN</name>